<organism evidence="2 3">
    <name type="scientific">Leptospira fletcheri</name>
    <dbReference type="NCBI Taxonomy" id="2484981"/>
    <lineage>
        <taxon>Bacteria</taxon>
        <taxon>Pseudomonadati</taxon>
        <taxon>Spirochaetota</taxon>
        <taxon>Spirochaetia</taxon>
        <taxon>Leptospirales</taxon>
        <taxon>Leptospiraceae</taxon>
        <taxon>Leptospira</taxon>
    </lineage>
</organism>
<feature type="compositionally biased region" description="Basic and acidic residues" evidence="1">
    <location>
        <begin position="102"/>
        <end position="113"/>
    </location>
</feature>
<gene>
    <name evidence="2" type="ORF">EHO60_11100</name>
</gene>
<dbReference type="RefSeq" id="WP_135768271.1">
    <property type="nucleotide sequence ID" value="NZ_RQET01000008.1"/>
</dbReference>
<proteinExistence type="predicted"/>
<reference evidence="2" key="1">
    <citation type="journal article" date="2019" name="PLoS Negl. Trop. Dis.">
        <title>Revisiting the worldwide diversity of Leptospira species in the environment.</title>
        <authorList>
            <person name="Vincent A.T."/>
            <person name="Schiettekatte O."/>
            <person name="Bourhy P."/>
            <person name="Veyrier F.J."/>
            <person name="Picardeau M."/>
        </authorList>
    </citation>
    <scope>NUCLEOTIDE SEQUENCE [LARGE SCALE GENOMIC DNA]</scope>
    <source>
        <strain evidence="2">SSW15</strain>
    </source>
</reference>
<dbReference type="OrthoDB" id="9862821at2"/>
<feature type="region of interest" description="Disordered" evidence="1">
    <location>
        <begin position="38"/>
        <end position="61"/>
    </location>
</feature>
<keyword evidence="3" id="KW-1185">Reference proteome</keyword>
<comment type="caution">
    <text evidence="2">The sequence shown here is derived from an EMBL/GenBank/DDBJ whole genome shotgun (WGS) entry which is preliminary data.</text>
</comment>
<feature type="compositionally biased region" description="Basic residues" evidence="1">
    <location>
        <begin position="91"/>
        <end position="101"/>
    </location>
</feature>
<evidence type="ECO:0000313" key="2">
    <source>
        <dbReference type="EMBL" id="TGK09908.1"/>
    </source>
</evidence>
<dbReference type="EMBL" id="RQET01000008">
    <property type="protein sequence ID" value="TGK09908.1"/>
    <property type="molecule type" value="Genomic_DNA"/>
</dbReference>
<feature type="compositionally biased region" description="Basic and acidic residues" evidence="1">
    <location>
        <begin position="39"/>
        <end position="61"/>
    </location>
</feature>
<evidence type="ECO:0000256" key="1">
    <source>
        <dbReference type="SAM" id="MobiDB-lite"/>
    </source>
</evidence>
<dbReference type="AlphaFoldDB" id="A0A4R9GDI7"/>
<feature type="region of interest" description="Disordered" evidence="1">
    <location>
        <begin position="89"/>
        <end position="141"/>
    </location>
</feature>
<protein>
    <submittedName>
        <fullName evidence="2">Uncharacterized protein</fullName>
    </submittedName>
</protein>
<evidence type="ECO:0000313" key="3">
    <source>
        <dbReference type="Proteomes" id="UP000298458"/>
    </source>
</evidence>
<accession>A0A4R9GDI7</accession>
<dbReference type="Proteomes" id="UP000298458">
    <property type="component" value="Unassembled WGS sequence"/>
</dbReference>
<sequence>MPFKCKSQLLIRKKKISALTLRLPNRLSGSGDILTAVRRSKEMEMEPNRENSKGRSAENKTDLGLQEELQFFLETRLNELLREAETMRTAKSVRKGRRKKFGEKGLSEGKEQEYLPFLCPRQEGESEDPSFSPAVGQGNEN</sequence>
<name>A0A4R9GDI7_9LEPT</name>